<dbReference type="PANTHER" id="PTHR32305:SF15">
    <property type="entry name" value="PROTEIN RHSA-RELATED"/>
    <property type="match status" value="1"/>
</dbReference>
<evidence type="ECO:0000256" key="1">
    <source>
        <dbReference type="SAM" id="MobiDB-lite"/>
    </source>
</evidence>
<dbReference type="NCBIfam" id="TIGR01643">
    <property type="entry name" value="YD_repeat_2x"/>
    <property type="match status" value="1"/>
</dbReference>
<organism evidence="3 4">
    <name type="scientific">Flavobacterium supellecticarium</name>
    <dbReference type="NCBI Taxonomy" id="2565924"/>
    <lineage>
        <taxon>Bacteria</taxon>
        <taxon>Pseudomonadati</taxon>
        <taxon>Bacteroidota</taxon>
        <taxon>Flavobacteriia</taxon>
        <taxon>Flavobacteriales</taxon>
        <taxon>Flavobacteriaceae</taxon>
        <taxon>Flavobacterium</taxon>
    </lineage>
</organism>
<dbReference type="InterPro" id="IPR050708">
    <property type="entry name" value="T6SS_VgrG/RHS"/>
</dbReference>
<dbReference type="SUPFAM" id="SSF103647">
    <property type="entry name" value="TSP type-3 repeat"/>
    <property type="match status" value="1"/>
</dbReference>
<proteinExistence type="predicted"/>
<sequence length="3918" mass="435527">MDTVLGRLLISITLFFSIFATAQVEEKDYPLAPIQLNGFTQLATVVDPEAGWANQHNKDPYCYARLRVDNTMAPYQWYEFKARFTVTPLMPDGSIDESVTPREETLAVSYSPHGASVINTLFTDINFLQVKNRFGIKISLIPGSVEYKDMVNNTTTNYIPENIFLDLGLKVKRYYTVSDQVPNPMATITNQLDSATGAMVPGSIKIEWQKLAGALEYELEWTWVDSYAATNATDNQPANTINFSDRDFELNNTRISTKSNSYEIPLLYAKGYLIYRVRAVGLHPTVFKGKYYGNWSSGTGAKTKVSDWPHIAQLSEHEKGKNWQLQVSYAENGKKKEVISYFDGSLRNRQTVTKINTDKNAIVGEVVYDAQGRPAVEVLPTPTNENSIRYFKNYNTVQSGTPYSFRDFDYDDSSDPTNCTIQVNKMDTGSGAARYYSANGLIDFPNSINQKYVPDAENHPFSQIEYTPDNTGRIARKGGVGVNHQLGSGHEMRYLYTVPTDKELNRLFGYSVGDVSHYKKNIVIDPNGQVSVSYIDPQGRTIATGLSNDPKDNLDKLTDAANDNPMHGMMSDNLLSQNRLESTGNFPGNDDRYIVSKQLAVGGDNIAYEFDYNVKQTQQFTPSSPLTCTLPTYPFVYDLVIKLTDQCQVDKINVEKIKLGGSGGAFPYQSNPSDFNQALASGSYALSKELKVNAEQLNTYATEYINKLKNKDDPCYINPNQFSPNILLDMCNMDCTSCTAALGTQSNYILNALSTFYSVPVNTFSLPSTLTPPIIVTITGNSNIDQSQANGLANRFFREWQLLRQECAQLCTPQALYDSSCTVNEQTLLSDVSPFGQYGSTKATITNADGQVVPNPDFEISVFNPDSKLYANGTVTGHHWKNPTTPYKDIDGNDAFVNVVVNANGTTTPASTGQVLSATINGENIRRVRPQQLVNYEDFADAFGPGWAKSLIAYHPEYNYLVYNKAICNLTKSVGGTLLNSDAYDSYLQSVTTFNDAVTKGLIGSTLATNSGIYTLDPYFQQLPTGFESATLYGYRIGIMQEAINSDYMVHNDPLTVVKLYEAALQMVYCNPLVQCTPPTSISSLTQDQKDQFWKTYRSLYLGLKSKIKHVFSNIYAIEKGTYNGCIGGVLNYSVTNVLTDNFSQKTNLFNYINSIAVPSLCASSSGILYKEKAKRFIPVDFAYDSGVSPLTVLSQLQAQNDYEYYAQTGNCPLLFDFDHFLNGFFKDPAFSSVNITAMSSRPFTGQYVTPDLIKALGSIIVPLNSLNISTATSNNTLTINFSASPSQPFCGTTVKVDSATYTWANYNTTWKITKIKQFYYDQIASVPENRVFAYRAVAEILVNGATKEVILYGTTCAAIGACSTNPNNQEGQVLDPNLGTAAGGHGCTKQYQFRQAFVAFINALRQSGQLQSATPVSLENVPAYKNSYLATFFNEPTNSPILTTWKSVNNVTEWSYAMMRGDEQIFTLDQIQNLATFSTSFPFSSMTITGNAFIQMVTLYTTNASGSIQAITGRFKPSLNYNDRDCTVCIPQTVTPVACDAKKADFLDFILHGGPNNGPRITGYTIEAGEFDNFCTSNLQYLVDSYIYYCNQLAVTSSYDYNFRTIAEFGNTYLHYGYNVDAVHNIFRVVDAYKTYYDNNASNPDRLNWNNWVNTDYRAANPGICPPVTMSVVSPNVPVDTDGTCEHLIKNLNETYQQEAYENYLESLRKKFIKEYITKAMATVEEEFDMNYFDKEYQYTLYYYDQAGNLTQTVAPEGVKRFTPSEIYAKNAAINAYRNNFDPLAPAPENTALQPQHTLKTQYRYNTLNQLVWQKTPDGGETRFAYDDLGRIIASQNEKQYNLYPWVRMFSYTGYDSLGRIIEAGQILGNAQEDQYGSHFFISDEGRLMRSYVINGTTTHQLSNGFPLNDGYMKMEVTRTVYNEDPLLEMYPDEKRASDFFYSNYNPQTSRNRVTGIFYYDELVPDGELDYQNAILYNYDIHGNVKEMLTYLATLKDYSCDPNVIADTNLTLKNDCEFHIKRVVYDYDLISGNVNSVTLQPGKVDQFIHKYEYDADNRIVNVKTSPDGIVWENDANYQYYAHGPLARVELGDKKVQGIDYAYTLQGWLKAVNGENLTTPENDMGQDGMAARLMTNKDAFGYSLNYFDGDYRAITTDDTGDQSFKPLMFSRNGNIATNTRNLYNGNIKQMTTAIRTNREALLDVQKNSYTYDQLNRITGMTSAAIKPDALGVADVNNESYSSSYTYDRNGNLKTLLRTAPDPNGTFRKMDELVYHYLPGDNKLRLVEDKAGFSGLATNELGDQIQQLADLGIVYNINNLNTHNYIYDQIGQLVEDKTEGLKIDWRADGKVKRIEKFKNNVQTIIYFEYDGLGNRISKSVYDGSFGDPVTNSDYYARDAQGNVLAVYKDTQISNRNGYNRNYSIKEHHIFGSSRLGLEDKLVGLYKYKKPEIGGGPLGMTAQASAMAATTSVPSVLSVSDLKIYSLKLTPSTNVTWNEPYLYGINPNFNEFNFKTKFKLDQTTAPAPSTLIGQVEVMGQGTYVDDNKTIVRPPLNVMSNVDIEADGTITRTVAGDSWGTVGGSTPYLLTGDGYVERTIKGTLASNEYVMLGLSYSDPNVHYNTINYSFYTFGSSILYAYENSVRYTLPTGGDVFAIGDKLRIERKEGKIRYFRNETLVREIVESQPGQPMLVDFAMYRGQTKIYDLKVVKYRSKNITINNPPIVNAENVVVDVSGKITKTADAPWNAGGETAKLLTGDGYVERTIRAPIHSNNNTMLGLSYQNNADLGAYATINYAVNTASSGYSVFIYETGSQKTLDAALPAEAKVYSIGDIIRIERIKGKIKYYKNGILLREVTESNPGLPMLVDFAMYNVNTSIYNVKVVKYNDPYIDANETITKPQLYNTQNIAVDAAGKITKTSAPTWDAVGATANILTGNGYVERTIGGTMDSNYNVFLGVSYADTPGATGVASVNTIKYALYSYQDGRLLGYKDGVNNPFTAYYPSGADRYAIGDVVRIERMNGKIRFYKNGAVLHVYTEDGPDAGKPMVVDFLMCFQNTSIYNLKVVNYDAVPLQENQYAITKPPLTASQNISVDANGKITKTSPQAWDAGGETAKLLMANGYVERTIGGTLESNHNIMLGISYQSTATDLAEYRTINYAIYTYMIDNKVMAYENGVNRTLLGTFPAGTDVFKIGDVLRLERLNGKIKFYNNGILLHTLNEAAANAGQPMLVDFSMPNQNSSIYNLKVVNYVMPQQIKEGDIKTGLKFYADYANNKFSPKVLLAKEVFLNGTNFRKEYKVLNLPNATITPQEMTEKGMEIDYSGQITQLLGSDTGLTGTLTLNGTPYPFTVSPVVSSGAYIQERPYSKLEPGAYDICGVNYNFGSPVNALNREFDFNNNVGAGLNNPPVSTSGNITMTVTPGTVRVLGPCLMDTDGDGLYDIYEDVNNDNNLANDDTDGDGVPNYLDLDDDGDGYATWEAVEGADPNGDHNPSDAIDTDGDGIPDYLDKTSGNYPHNGLIAYKKYVNLTGDKRYELSNHLGNVLVVINDKKIPEFEKPDMPETGLVAFNADVLSYSDYYPFGMLQEARHGSKANYRYGFQGQEMDNEIKGEGNSLNYTFRMHDPRVGRFFATDPLARDYPWNSPYAFSENDPINFVDLEGKEKSPTPAQMQQVFLRAAALGKTKGRDLLIFTIGFGESILNANTIGAFDATKRLFHKETINKFESIRDKRLYTAGRIVGDLAAIVQSGEQITYGGGMALVTGVETAGVGAVAGGFVALHGAGVGITAEIDLLKQGARFLSMSNNLNNKGNSENSGSSSENSNTESRTYEPNPKHGSINRGNANKAPENPQEVLDDSYQVSENTTRRVGVDRKTGEFNVFDEHAPSKFHGHSRAWKELSQDMKNVLIKAKEVNTKGKILPKK</sequence>
<dbReference type="Proteomes" id="UP000307507">
    <property type="component" value="Unassembled WGS sequence"/>
</dbReference>
<evidence type="ECO:0000259" key="2">
    <source>
        <dbReference type="Pfam" id="PF20041"/>
    </source>
</evidence>
<dbReference type="InterPro" id="IPR006530">
    <property type="entry name" value="YD"/>
</dbReference>
<dbReference type="PANTHER" id="PTHR32305">
    <property type="match status" value="1"/>
</dbReference>
<feature type="domain" description="DUF6443" evidence="2">
    <location>
        <begin position="326"/>
        <end position="401"/>
    </location>
</feature>
<dbReference type="OrthoDB" id="2972467at2"/>
<protein>
    <submittedName>
        <fullName evidence="3">RHS repeat-associated core domain-containing protein</fullName>
    </submittedName>
</protein>
<reference evidence="3 4" key="1">
    <citation type="submission" date="2019-04" db="EMBL/GenBank/DDBJ databases">
        <title>Flavobacterium sp. nov. isolated from construction timber.</title>
        <authorList>
            <person name="Lin S.-Y."/>
            <person name="Chang C.-T."/>
            <person name="Young C.-C."/>
        </authorList>
    </citation>
    <scope>NUCLEOTIDE SEQUENCE [LARGE SCALE GENOMIC DNA]</scope>
    <source>
        <strain evidence="3 4">CC-CTC003</strain>
    </source>
</reference>
<dbReference type="NCBIfam" id="TIGR03696">
    <property type="entry name" value="Rhs_assc_core"/>
    <property type="match status" value="1"/>
</dbReference>
<evidence type="ECO:0000313" key="3">
    <source>
        <dbReference type="EMBL" id="THF49197.1"/>
    </source>
</evidence>
<evidence type="ECO:0000313" key="4">
    <source>
        <dbReference type="Proteomes" id="UP000307507"/>
    </source>
</evidence>
<dbReference type="InterPro" id="IPR028974">
    <property type="entry name" value="TSP_type-3_rpt"/>
</dbReference>
<feature type="region of interest" description="Disordered" evidence="1">
    <location>
        <begin position="3800"/>
        <end position="3865"/>
    </location>
</feature>
<gene>
    <name evidence="3" type="ORF">E6C50_13225</name>
</gene>
<dbReference type="InterPro" id="IPR022385">
    <property type="entry name" value="Rhs_assc_core"/>
</dbReference>
<dbReference type="CDD" id="cd20695">
    <property type="entry name" value="CdiA-CT_5T87E_Ct"/>
    <property type="match status" value="1"/>
</dbReference>
<accession>A0A4S3ZUF5</accession>
<dbReference type="EMBL" id="SSNZ01000006">
    <property type="protein sequence ID" value="THF49197.1"/>
    <property type="molecule type" value="Genomic_DNA"/>
</dbReference>
<name>A0A4S3ZUF5_9FLAO</name>
<comment type="caution">
    <text evidence="3">The sequence shown here is derived from an EMBL/GenBank/DDBJ whole genome shotgun (WGS) entry which is preliminary data.</text>
</comment>
<feature type="compositionally biased region" description="Low complexity" evidence="1">
    <location>
        <begin position="3800"/>
        <end position="3819"/>
    </location>
</feature>
<dbReference type="RefSeq" id="WP_136403705.1">
    <property type="nucleotide sequence ID" value="NZ_SSNZ01000006.1"/>
</dbReference>
<dbReference type="GO" id="GO:0005509">
    <property type="term" value="F:calcium ion binding"/>
    <property type="evidence" value="ECO:0007669"/>
    <property type="project" value="InterPro"/>
</dbReference>
<dbReference type="Pfam" id="PF20041">
    <property type="entry name" value="DUF6443"/>
    <property type="match status" value="1"/>
</dbReference>
<keyword evidence="4" id="KW-1185">Reference proteome</keyword>
<dbReference type="InterPro" id="IPR045619">
    <property type="entry name" value="DUF6443"/>
</dbReference>
<dbReference type="Gene3D" id="2.180.10.10">
    <property type="entry name" value="RHS repeat-associated core"/>
    <property type="match status" value="3"/>
</dbReference>